<dbReference type="RefSeq" id="WP_062387852.1">
    <property type="nucleotide sequence ID" value="NZ_CP014750.1"/>
</dbReference>
<feature type="transmembrane region" description="Helical" evidence="1">
    <location>
        <begin position="163"/>
        <end position="188"/>
    </location>
</feature>
<evidence type="ECO:0008006" key="4">
    <source>
        <dbReference type="Google" id="ProtNLM"/>
    </source>
</evidence>
<dbReference type="InterPro" id="IPR007254">
    <property type="entry name" value="DUF373"/>
</dbReference>
<keyword evidence="1" id="KW-0812">Transmembrane</keyword>
<dbReference type="AlphaFoldDB" id="A0A142CTX8"/>
<dbReference type="Pfam" id="PF04123">
    <property type="entry name" value="DUF373"/>
    <property type="match status" value="1"/>
</dbReference>
<dbReference type="PANTHER" id="PTHR38815">
    <property type="entry name" value="HYPOTHETICAL MEMBRANE PROTEIN, CONSERVED, DUF373 FAMILY"/>
    <property type="match status" value="1"/>
</dbReference>
<dbReference type="OrthoDB" id="31282at2157"/>
<feature type="transmembrane region" description="Helical" evidence="1">
    <location>
        <begin position="347"/>
        <end position="368"/>
    </location>
</feature>
<feature type="transmembrane region" description="Helical" evidence="1">
    <location>
        <begin position="276"/>
        <end position="298"/>
    </location>
</feature>
<dbReference type="PANTHER" id="PTHR38815:SF1">
    <property type="entry name" value="DUF373 FAMILY PROTEIN"/>
    <property type="match status" value="1"/>
</dbReference>
<gene>
    <name evidence="2" type="ORF">A0127_03125</name>
</gene>
<evidence type="ECO:0000313" key="2">
    <source>
        <dbReference type="EMBL" id="AMQ18230.1"/>
    </source>
</evidence>
<organism evidence="2 3">
    <name type="scientific">Thermococcus peptonophilus</name>
    <dbReference type="NCBI Taxonomy" id="53952"/>
    <lineage>
        <taxon>Archaea</taxon>
        <taxon>Methanobacteriati</taxon>
        <taxon>Methanobacteriota</taxon>
        <taxon>Thermococci</taxon>
        <taxon>Thermococcales</taxon>
        <taxon>Thermococcaceae</taxon>
        <taxon>Thermococcus</taxon>
    </lineage>
</organism>
<dbReference type="GeneID" id="27139505"/>
<keyword evidence="1" id="KW-1133">Transmembrane helix</keyword>
<proteinExistence type="predicted"/>
<dbReference type="EMBL" id="CP014750">
    <property type="protein sequence ID" value="AMQ18230.1"/>
    <property type="molecule type" value="Genomic_DNA"/>
</dbReference>
<reference evidence="3" key="1">
    <citation type="submission" date="2016-03" db="EMBL/GenBank/DDBJ databases">
        <authorList>
            <person name="Oger P.M."/>
        </authorList>
    </citation>
    <scope>NUCLEOTIDE SEQUENCE [LARGE SCALE GENOMIC DNA]</scope>
    <source>
        <strain evidence="3">OG-1</strain>
    </source>
</reference>
<name>A0A142CTX8_9EURY</name>
<dbReference type="Proteomes" id="UP000073604">
    <property type="component" value="Chromosome"/>
</dbReference>
<keyword evidence="3" id="KW-1185">Reference proteome</keyword>
<feature type="transmembrane region" description="Helical" evidence="1">
    <location>
        <begin position="234"/>
        <end position="256"/>
    </location>
</feature>
<evidence type="ECO:0000256" key="1">
    <source>
        <dbReference type="SAM" id="Phobius"/>
    </source>
</evidence>
<dbReference type="STRING" id="53952.A0127_03125"/>
<feature type="transmembrane region" description="Helical" evidence="1">
    <location>
        <begin position="310"/>
        <end position="327"/>
    </location>
</feature>
<dbReference type="KEGG" id="tpep:A0127_03125"/>
<keyword evidence="1" id="KW-0472">Membrane</keyword>
<feature type="transmembrane region" description="Helical" evidence="1">
    <location>
        <begin position="194"/>
        <end position="213"/>
    </location>
</feature>
<evidence type="ECO:0000313" key="3">
    <source>
        <dbReference type="Proteomes" id="UP000073604"/>
    </source>
</evidence>
<sequence>MVDIRVLILAIDRDDDFGKKAGVKGPVIGRDACLDAAVKLSLADPEDSDANVLYAAVKLYDELKEKGEFDGVQVALITGHPKVGLKSDMELARQLEEVLRVFPADGVIPVTDGAEDEQIFPIITSKVPIITSHRVVVKQSPGIETTWYIIVKYMKEILSDPEVAKVVFGIPGLIVLLYGLSKIVGVWYPQSEKIVSTVISGTVLLIIGGLFFTKGFNIDLSGVISSFRRAIVEQFVVVLSFVAGILIIVSGAINAYLNLESYSLQLIGSYPGTSLLATLIYLNAISGTITIGIAVMIAGKVLHAYLRRDYHIWYYISALLMTPALWVTLDLTTRYALSIFMVSDIEVFQKLILGILDVGVAVLAGAYLRGKVKGWMNVENGRRTQEVSAKA</sequence>
<accession>A0A142CTX8</accession>
<protein>
    <recommendedName>
        <fullName evidence="4">DUF373 family protein</fullName>
    </recommendedName>
</protein>